<accession>A0A6J5ZB75</accession>
<keyword evidence="1" id="KW-0472">Membrane</keyword>
<reference evidence="2" key="1">
    <citation type="submission" date="2020-05" db="EMBL/GenBank/DDBJ databases">
        <authorList>
            <person name="Chiriac C."/>
            <person name="Salcher M."/>
            <person name="Ghai R."/>
            <person name="Kavagutti S V."/>
        </authorList>
    </citation>
    <scope>NUCLEOTIDE SEQUENCE</scope>
</reference>
<proteinExistence type="predicted"/>
<feature type="transmembrane region" description="Helical" evidence="1">
    <location>
        <begin position="101"/>
        <end position="121"/>
    </location>
</feature>
<gene>
    <name evidence="2" type="ORF">UFOPK3522_00363</name>
</gene>
<dbReference type="Pfam" id="PF10825">
    <property type="entry name" value="DUF2752"/>
    <property type="match status" value="1"/>
</dbReference>
<protein>
    <submittedName>
        <fullName evidence="2">Unannotated protein</fullName>
    </submittedName>
</protein>
<keyword evidence="1" id="KW-0812">Transmembrane</keyword>
<sequence>MLVAPFLTALLCFSTSIANGGGGCPMLQATGVPCPACGATRAFVLFSHGDAGGAMRFNWSWLVIWFVIAGAMFTAAWRLWQQRTALPDWARRFGGWLQTHPAAVVALPFALLLGPWLVALANLNAIR</sequence>
<dbReference type="EMBL" id="CAESAO010000018">
    <property type="protein sequence ID" value="CAB4338307.1"/>
    <property type="molecule type" value="Genomic_DNA"/>
</dbReference>
<keyword evidence="1" id="KW-1133">Transmembrane helix</keyword>
<feature type="transmembrane region" description="Helical" evidence="1">
    <location>
        <begin position="59"/>
        <end position="80"/>
    </location>
</feature>
<dbReference type="AlphaFoldDB" id="A0A6J5ZB75"/>
<dbReference type="InterPro" id="IPR021215">
    <property type="entry name" value="DUF2752"/>
</dbReference>
<name>A0A6J5ZB75_9ZZZZ</name>
<evidence type="ECO:0000256" key="1">
    <source>
        <dbReference type="SAM" id="Phobius"/>
    </source>
</evidence>
<evidence type="ECO:0000313" key="2">
    <source>
        <dbReference type="EMBL" id="CAB4338307.1"/>
    </source>
</evidence>
<organism evidence="2">
    <name type="scientific">freshwater metagenome</name>
    <dbReference type="NCBI Taxonomy" id="449393"/>
    <lineage>
        <taxon>unclassified sequences</taxon>
        <taxon>metagenomes</taxon>
        <taxon>ecological metagenomes</taxon>
    </lineage>
</organism>